<dbReference type="RefSeq" id="WP_398281397.1">
    <property type="nucleotide sequence ID" value="NZ_JBITLV010000004.1"/>
</dbReference>
<accession>A0ABW8APB6</accession>
<evidence type="ECO:0008006" key="3">
    <source>
        <dbReference type="Google" id="ProtNLM"/>
    </source>
</evidence>
<proteinExistence type="predicted"/>
<organism evidence="1 2">
    <name type="scientific">Spongisporangium articulatum</name>
    <dbReference type="NCBI Taxonomy" id="3362603"/>
    <lineage>
        <taxon>Bacteria</taxon>
        <taxon>Bacillati</taxon>
        <taxon>Actinomycetota</taxon>
        <taxon>Actinomycetes</taxon>
        <taxon>Kineosporiales</taxon>
        <taxon>Kineosporiaceae</taxon>
        <taxon>Spongisporangium</taxon>
    </lineage>
</organism>
<sequence length="68" mass="6970">MGGAADRPGAPRWLRYWVGTALLVALLAAGARVLTADRAVPPPAAPSGPQGLIGTAWSDTRVIYSPTS</sequence>
<dbReference type="EMBL" id="JBITLV010000004">
    <property type="protein sequence ID" value="MFI7588223.1"/>
    <property type="molecule type" value="Genomic_DNA"/>
</dbReference>
<reference evidence="1 2" key="1">
    <citation type="submission" date="2024-10" db="EMBL/GenBank/DDBJ databases">
        <title>The Natural Products Discovery Center: Release of the First 8490 Sequenced Strains for Exploring Actinobacteria Biosynthetic Diversity.</title>
        <authorList>
            <person name="Kalkreuter E."/>
            <person name="Kautsar S.A."/>
            <person name="Yang D."/>
            <person name="Bader C.D."/>
            <person name="Teijaro C.N."/>
            <person name="Fluegel L."/>
            <person name="Davis C.M."/>
            <person name="Simpson J.R."/>
            <person name="Lauterbach L."/>
            <person name="Steele A.D."/>
            <person name="Gui C."/>
            <person name="Meng S."/>
            <person name="Li G."/>
            <person name="Viehrig K."/>
            <person name="Ye F."/>
            <person name="Su P."/>
            <person name="Kiefer A.F."/>
            <person name="Nichols A."/>
            <person name="Cepeda A.J."/>
            <person name="Yan W."/>
            <person name="Fan B."/>
            <person name="Jiang Y."/>
            <person name="Adhikari A."/>
            <person name="Zheng C.-J."/>
            <person name="Schuster L."/>
            <person name="Cowan T.M."/>
            <person name="Smanski M.J."/>
            <person name="Chevrette M.G."/>
            <person name="De Carvalho L.P.S."/>
            <person name="Shen B."/>
        </authorList>
    </citation>
    <scope>NUCLEOTIDE SEQUENCE [LARGE SCALE GENOMIC DNA]</scope>
    <source>
        <strain evidence="1 2">NPDC049639</strain>
    </source>
</reference>
<name>A0ABW8APB6_9ACTN</name>
<protein>
    <recommendedName>
        <fullName evidence="3">Class F sortase</fullName>
    </recommendedName>
</protein>
<comment type="caution">
    <text evidence="1">The sequence shown here is derived from an EMBL/GenBank/DDBJ whole genome shotgun (WGS) entry which is preliminary data.</text>
</comment>
<evidence type="ECO:0000313" key="2">
    <source>
        <dbReference type="Proteomes" id="UP001612915"/>
    </source>
</evidence>
<evidence type="ECO:0000313" key="1">
    <source>
        <dbReference type="EMBL" id="MFI7588223.1"/>
    </source>
</evidence>
<gene>
    <name evidence="1" type="ORF">ACIB24_14235</name>
</gene>
<keyword evidence="2" id="KW-1185">Reference proteome</keyword>
<dbReference type="Proteomes" id="UP001612915">
    <property type="component" value="Unassembled WGS sequence"/>
</dbReference>